<keyword evidence="1" id="KW-0418">Kinase</keyword>
<dbReference type="GO" id="GO:0016773">
    <property type="term" value="F:phosphotransferase activity, alcohol group as acceptor"/>
    <property type="evidence" value="ECO:0007669"/>
    <property type="project" value="InterPro"/>
</dbReference>
<dbReference type="Pfam" id="PF04655">
    <property type="entry name" value="APH_6_hur"/>
    <property type="match status" value="1"/>
</dbReference>
<evidence type="ECO:0000313" key="1">
    <source>
        <dbReference type="EMBL" id="AYG04118.1"/>
    </source>
</evidence>
<dbReference type="EMBL" id="CP032624">
    <property type="protein sequence ID" value="AYG04118.1"/>
    <property type="molecule type" value="Genomic_DNA"/>
</dbReference>
<protein>
    <submittedName>
        <fullName evidence="1">3'-kinase</fullName>
    </submittedName>
</protein>
<dbReference type="Proteomes" id="UP000275069">
    <property type="component" value="Chromosome"/>
</dbReference>
<dbReference type="OrthoDB" id="3638028at2"/>
<dbReference type="GO" id="GO:0016301">
    <property type="term" value="F:kinase activity"/>
    <property type="evidence" value="ECO:0007669"/>
    <property type="project" value="UniProtKB-KW"/>
</dbReference>
<dbReference type="InterPro" id="IPR011009">
    <property type="entry name" value="Kinase-like_dom_sf"/>
</dbReference>
<dbReference type="InterPro" id="IPR006748">
    <property type="entry name" value="NH2Glyco/OHUrea_AB-resist_kin"/>
</dbReference>
<sequence length="330" mass="35286">MGEGGVARAAVAGQLVFAKTFIGSANDSAIEMMPAKNTGACQLGSSGAMANSTKLPAKKIPAITSLMTVMGPPADNPTGQTCRVSATASYLEAWGLTADAEPVVTPTSEVTFVHRADGTAAVLRVAPIPEELRGGALMAWWPGTASARVLEHLGPAVLLERAEGPRSLAALAAEGDAGDDEATRVLAETALRLHAKPDGVVRTVPLRRWFSDLLEASDDSYADARRTALRLLDDPWDEVVLHGDIHHGNVLDFGDERTPRWKAIDPKALLGESCFDYANLLCNPHETYEANHESSRLTRRLAVVASATGMPADRLRDWHTAWHALSQLWS</sequence>
<keyword evidence="2" id="KW-1185">Reference proteome</keyword>
<gene>
    <name evidence="1" type="ORF">D7I44_11645</name>
</gene>
<dbReference type="SUPFAM" id="SSF56112">
    <property type="entry name" value="Protein kinase-like (PK-like)"/>
    <property type="match status" value="1"/>
</dbReference>
<organism evidence="1 2">
    <name type="scientific">Gryllotalpicola protaetiae</name>
    <dbReference type="NCBI Taxonomy" id="2419771"/>
    <lineage>
        <taxon>Bacteria</taxon>
        <taxon>Bacillati</taxon>
        <taxon>Actinomycetota</taxon>
        <taxon>Actinomycetes</taxon>
        <taxon>Micrococcales</taxon>
        <taxon>Microbacteriaceae</taxon>
        <taxon>Gryllotalpicola</taxon>
    </lineage>
</organism>
<name>A0A387BN42_9MICO</name>
<dbReference type="KEGG" id="gry:D7I44_11645"/>
<accession>A0A387BN42</accession>
<keyword evidence="1" id="KW-0808">Transferase</keyword>
<proteinExistence type="predicted"/>
<reference evidence="1 2" key="1">
    <citation type="submission" date="2018-09" db="EMBL/GenBank/DDBJ databases">
        <title>Genome sequencing of strain 2DFW10M-5.</title>
        <authorList>
            <person name="Heo J."/>
            <person name="Kim S.-J."/>
            <person name="Kwon S.-W."/>
        </authorList>
    </citation>
    <scope>NUCLEOTIDE SEQUENCE [LARGE SCALE GENOMIC DNA]</scope>
    <source>
        <strain evidence="1 2">2DFW10M-5</strain>
    </source>
</reference>
<dbReference type="GO" id="GO:0019748">
    <property type="term" value="P:secondary metabolic process"/>
    <property type="evidence" value="ECO:0007669"/>
    <property type="project" value="InterPro"/>
</dbReference>
<evidence type="ECO:0000313" key="2">
    <source>
        <dbReference type="Proteomes" id="UP000275069"/>
    </source>
</evidence>
<dbReference type="AlphaFoldDB" id="A0A387BN42"/>